<evidence type="ECO:0000313" key="5">
    <source>
        <dbReference type="Proteomes" id="UP000606494"/>
    </source>
</evidence>
<keyword evidence="1" id="KW-1134">Transmembrane beta strand</keyword>
<keyword evidence="1" id="KW-0812">Transmembrane</keyword>
<accession>A0ABR7XZY1</accession>
<reference evidence="4 5" key="1">
    <citation type="submission" date="2020-08" db="EMBL/GenBank/DDBJ databases">
        <title>Sphingobacterium sp. DN00404 isolated from aquaculture water.</title>
        <authorList>
            <person name="Zhang M."/>
        </authorList>
    </citation>
    <scope>NUCLEOTIDE SEQUENCE [LARGE SCALE GENOMIC DNA]</scope>
    <source>
        <strain evidence="4 5">KCTC 32294</strain>
    </source>
</reference>
<keyword evidence="1" id="KW-0998">Cell outer membrane</keyword>
<comment type="similarity">
    <text evidence="1">Belongs to the TonB-dependent receptor family.</text>
</comment>
<evidence type="ECO:0000256" key="2">
    <source>
        <dbReference type="SAM" id="SignalP"/>
    </source>
</evidence>
<organism evidence="4 5">
    <name type="scientific">Sphingobacterium arenae</name>
    <dbReference type="NCBI Taxonomy" id="1280598"/>
    <lineage>
        <taxon>Bacteria</taxon>
        <taxon>Pseudomonadati</taxon>
        <taxon>Bacteroidota</taxon>
        <taxon>Sphingobacteriia</taxon>
        <taxon>Sphingobacteriales</taxon>
        <taxon>Sphingobacteriaceae</taxon>
        <taxon>Sphingobacterium</taxon>
    </lineage>
</organism>
<comment type="caution">
    <text evidence="4">The sequence shown here is derived from an EMBL/GenBank/DDBJ whole genome shotgun (WGS) entry which is preliminary data.</text>
</comment>
<comment type="subcellular location">
    <subcellularLocation>
        <location evidence="1">Cell outer membrane</location>
        <topology evidence="1">Multi-pass membrane protein</topology>
    </subcellularLocation>
</comment>
<dbReference type="Gene3D" id="2.170.130.10">
    <property type="entry name" value="TonB-dependent receptor, plug domain"/>
    <property type="match status" value="1"/>
</dbReference>
<evidence type="ECO:0000259" key="3">
    <source>
        <dbReference type="Pfam" id="PF07715"/>
    </source>
</evidence>
<dbReference type="InterPro" id="IPR012910">
    <property type="entry name" value="Plug_dom"/>
</dbReference>
<sequence length="1077" mass="119602">MKSQFLLLCPFFAVAPLQMTMATVPNDHEAVHADLFVNVTGKVSDPEGNPVIGATVAIKGTTTGTKTDVDGIFRINLPQGDEILVISYVGYKTIEYPVNKQTNVEITLEPADALDEVVVVGYGTQKKAHLTGSVETVDMEAIEDLPATNIGAALAGRLVGVDISGGTSRPGSKAGLVVRTTIPYGKDAGTTEPLYVIDGVIQVDEQNTPEATLFRNLDPSEIESISVLKDGAAAVYGVRGANGVVIVTTKRGKAGAPKISYNGSIAVNDRTYRTKMMNAYEFGQYFNIMNGKYGANVQPTDGNYRDRIFSADELEHFKGLDYNWLDDAWKASYNTRHALNLSGGSERATYFAGVTYSKQNGNLGTLDYNKWNFRAGTDVKVASNFKVSLQVSGNEDQLDKTFNKVSGEGQEDDYKNLLLAAPYVPAYIDGLPVKLPGRTNDLSAYHFYEIERLGNLAETDSRFFSINASAEYEAPFLEGLKARMTYARNMRHSVGSQIGTKYDLYEFTRRGEHGHIYEGATNPKSLTVSNGNRLYFSNRSGINTQVNFFLTYEKQIGKHNFSGLFSVERGEAEGEQEDVWKYDPLESTNGQFGTAFGEIDGRTFANESGSLGYIGRVNYRYGEKYLAEFLFRTDASTKFAPENYWGKFYSLSAGWVLSEEDFFKEVKGINHLKLRYSVGLMGNDQFAAWTWRQRYTYQVGKGPVFGGNGNALTGMRMEKSPNRDATWSDEFKNNLGIDARFLNNRLSATLDGYFNKGTNILLERVGNVPVSVGGSIAAENYARVNNYGYEISLGWDDQIGRDFRYGISGRLSWGESKIIEIDHPAAYEAQPWNSGINGSTGDHGMWGYDHLGMFKTQAEIDAYVSEYNIKEVFGTQANDLRPGMLYYRDVRGELQADGTFAEPDGIINEFDQVQLSKKANNPFAYGFTLKAGYKSFSFETVITGSFGGWSEIGETKQLNNDITRVYNNLPVIWNDIYDPELNPTGTMPNPHWENIYGVSSNFWRTSAFRMRVASLNLGYTLPGSLIDRLKVSNARLYLSAINPMALYQPFSYKDAYGTSWDSYPNLKTFSFGLNLTL</sequence>
<dbReference type="Proteomes" id="UP000606494">
    <property type="component" value="Unassembled WGS sequence"/>
</dbReference>
<keyword evidence="2" id="KW-0732">Signal</keyword>
<dbReference type="Pfam" id="PF07715">
    <property type="entry name" value="Plug"/>
    <property type="match status" value="1"/>
</dbReference>
<dbReference type="Gene3D" id="2.60.40.1120">
    <property type="entry name" value="Carboxypeptidase-like, regulatory domain"/>
    <property type="match status" value="1"/>
</dbReference>
<evidence type="ECO:0000313" key="4">
    <source>
        <dbReference type="EMBL" id="MBD1424589.1"/>
    </source>
</evidence>
<dbReference type="PROSITE" id="PS52016">
    <property type="entry name" value="TONB_DEPENDENT_REC_3"/>
    <property type="match status" value="1"/>
</dbReference>
<name>A0ABR7XZY1_9SPHI</name>
<dbReference type="InterPro" id="IPR037066">
    <property type="entry name" value="Plug_dom_sf"/>
</dbReference>
<dbReference type="InterPro" id="IPR023997">
    <property type="entry name" value="TonB-dep_OMP_SusC/RagA_CS"/>
</dbReference>
<dbReference type="EMBL" id="JACNYK010000001">
    <property type="protein sequence ID" value="MBD1424589.1"/>
    <property type="molecule type" value="Genomic_DNA"/>
</dbReference>
<dbReference type="RefSeq" id="WP_190307718.1">
    <property type="nucleotide sequence ID" value="NZ_JACNYK010000001.1"/>
</dbReference>
<keyword evidence="4" id="KW-0675">Receptor</keyword>
<dbReference type="InterPro" id="IPR039426">
    <property type="entry name" value="TonB-dep_rcpt-like"/>
</dbReference>
<evidence type="ECO:0000256" key="1">
    <source>
        <dbReference type="PROSITE-ProRule" id="PRU01360"/>
    </source>
</evidence>
<keyword evidence="1" id="KW-0472">Membrane</keyword>
<dbReference type="SUPFAM" id="SSF56935">
    <property type="entry name" value="Porins"/>
    <property type="match status" value="1"/>
</dbReference>
<protein>
    <submittedName>
        <fullName evidence="4">TonB-dependent receptor</fullName>
    </submittedName>
</protein>
<dbReference type="InterPro" id="IPR008969">
    <property type="entry name" value="CarboxyPept-like_regulatory"/>
</dbReference>
<dbReference type="SUPFAM" id="SSF49464">
    <property type="entry name" value="Carboxypeptidase regulatory domain-like"/>
    <property type="match status" value="1"/>
</dbReference>
<feature type="signal peptide" evidence="2">
    <location>
        <begin position="1"/>
        <end position="22"/>
    </location>
</feature>
<feature type="chain" id="PRO_5046973921" evidence="2">
    <location>
        <begin position="23"/>
        <end position="1077"/>
    </location>
</feature>
<proteinExistence type="inferred from homology"/>
<gene>
    <name evidence="4" type="ORF">H8B17_03260</name>
</gene>
<dbReference type="InterPro" id="IPR023996">
    <property type="entry name" value="TonB-dep_OMP_SusC/RagA"/>
</dbReference>
<keyword evidence="5" id="KW-1185">Reference proteome</keyword>
<dbReference type="NCBIfam" id="TIGR04057">
    <property type="entry name" value="SusC_RagA_signa"/>
    <property type="match status" value="1"/>
</dbReference>
<keyword evidence="1" id="KW-0813">Transport</keyword>
<dbReference type="NCBIfam" id="TIGR04056">
    <property type="entry name" value="OMP_RagA_SusC"/>
    <property type="match status" value="1"/>
</dbReference>
<dbReference type="Pfam" id="PF13715">
    <property type="entry name" value="CarbopepD_reg_2"/>
    <property type="match status" value="1"/>
</dbReference>
<feature type="domain" description="TonB-dependent receptor plug" evidence="3">
    <location>
        <begin position="128"/>
        <end position="244"/>
    </location>
</feature>